<dbReference type="InterPro" id="IPR005552">
    <property type="entry name" value="Scramblase"/>
</dbReference>
<protein>
    <recommendedName>
        <fullName evidence="2">Phospholipid scramblase</fullName>
    </recommendedName>
</protein>
<comment type="similarity">
    <text evidence="1 2">Belongs to the phospholipid scramblase family.</text>
</comment>
<feature type="non-terminal residue" evidence="3">
    <location>
        <position position="1"/>
    </location>
</feature>
<dbReference type="GO" id="GO:0005886">
    <property type="term" value="C:plasma membrane"/>
    <property type="evidence" value="ECO:0007669"/>
    <property type="project" value="TreeGrafter"/>
</dbReference>
<proteinExistence type="inferred from homology"/>
<gene>
    <name evidence="3" type="ORF">PGLA2088_LOCUS18747</name>
</gene>
<organism evidence="3 4">
    <name type="scientific">Polarella glacialis</name>
    <name type="common">Dinoflagellate</name>
    <dbReference type="NCBI Taxonomy" id="89957"/>
    <lineage>
        <taxon>Eukaryota</taxon>
        <taxon>Sar</taxon>
        <taxon>Alveolata</taxon>
        <taxon>Dinophyceae</taxon>
        <taxon>Suessiales</taxon>
        <taxon>Suessiaceae</taxon>
        <taxon>Polarella</taxon>
    </lineage>
</organism>
<dbReference type="PANTHER" id="PTHR23248:SF9">
    <property type="entry name" value="PHOSPHOLIPID SCRAMBLASE"/>
    <property type="match status" value="1"/>
</dbReference>
<evidence type="ECO:0000256" key="2">
    <source>
        <dbReference type="RuleBase" id="RU363116"/>
    </source>
</evidence>
<dbReference type="PANTHER" id="PTHR23248">
    <property type="entry name" value="PHOSPHOLIPID SCRAMBLASE-RELATED"/>
    <property type="match status" value="1"/>
</dbReference>
<evidence type="ECO:0000313" key="4">
    <source>
        <dbReference type="Proteomes" id="UP000626109"/>
    </source>
</evidence>
<comment type="caution">
    <text evidence="3">The sequence shown here is derived from an EMBL/GenBank/DDBJ whole genome shotgun (WGS) entry which is preliminary data.</text>
</comment>
<dbReference type="EMBL" id="CAJNNW010024732">
    <property type="protein sequence ID" value="CAE8673956.1"/>
    <property type="molecule type" value="Genomic_DNA"/>
</dbReference>
<evidence type="ECO:0000256" key="1">
    <source>
        <dbReference type="ARBA" id="ARBA00005350"/>
    </source>
</evidence>
<dbReference type="Pfam" id="PF03803">
    <property type="entry name" value="Scramblase"/>
    <property type="match status" value="1"/>
</dbReference>
<evidence type="ECO:0000313" key="3">
    <source>
        <dbReference type="EMBL" id="CAE8673956.1"/>
    </source>
</evidence>
<reference evidence="3" key="1">
    <citation type="submission" date="2021-02" db="EMBL/GenBank/DDBJ databases">
        <authorList>
            <person name="Dougan E. K."/>
            <person name="Rhodes N."/>
            <person name="Thang M."/>
            <person name="Chan C."/>
        </authorList>
    </citation>
    <scope>NUCLEOTIDE SEQUENCE</scope>
</reference>
<sequence>FSGSRVRGPEVAKMNVPFANAVAAVPAASEAQFVVAVPAGVFPGQQIEAVAPDGQRVRIIVPAGFGPGSQLSVAYQPQVAQGGPIAYAQPVSCAPQQHGMCPATSGSLRYLPCGGMGADPFGILSQMQGVVIKQQVQWAQVLVGFDMPNKFLVSDPVGGHDLFVAAERNNGALGMVGRQVFGGGFRPFTLDIALLLGPEAPPLPFIRLERPFKCTCCCFQRPQMHIYNALTNRLIGSTHEPFSCCHLRLGLRDESENDVLTVNHHCCDCSILCWGCPCGCQETNFEVRDGENVVGNIRRQFNTAQLIGMVTGVNADSDQFAVDFQDVQNPEWKAALIAMAIFLEYCYFTKGGEQAREQSALGRGVQAERNWG</sequence>
<accession>A0A813JFU4</accession>
<dbReference type="Proteomes" id="UP000626109">
    <property type="component" value="Unassembled WGS sequence"/>
</dbReference>
<name>A0A813JFU4_POLGL</name>
<dbReference type="AlphaFoldDB" id="A0A813JFU4"/>
<dbReference type="GO" id="GO:0017128">
    <property type="term" value="F:phospholipid scramblase activity"/>
    <property type="evidence" value="ECO:0007669"/>
    <property type="project" value="InterPro"/>
</dbReference>